<keyword evidence="2 6" id="KW-0812">Transmembrane</keyword>
<dbReference type="GO" id="GO:0004888">
    <property type="term" value="F:transmembrane signaling receptor activity"/>
    <property type="evidence" value="ECO:0007669"/>
    <property type="project" value="InterPro"/>
</dbReference>
<feature type="transmembrane region" description="Helical" evidence="6">
    <location>
        <begin position="373"/>
        <end position="398"/>
    </location>
</feature>
<dbReference type="Gene3D" id="1.20.1070.10">
    <property type="entry name" value="Rhodopsin 7-helix transmembrane proteins"/>
    <property type="match status" value="1"/>
</dbReference>
<evidence type="ECO:0000313" key="10">
    <source>
        <dbReference type="Proteomes" id="UP000007819"/>
    </source>
</evidence>
<dbReference type="InterPro" id="IPR017981">
    <property type="entry name" value="GPCR_2-like_7TM"/>
</dbReference>
<evidence type="ECO:0000313" key="9">
    <source>
        <dbReference type="EnsemblMetazoa" id="XP_001947300.1"/>
    </source>
</evidence>
<feature type="transmembrane region" description="Helical" evidence="6">
    <location>
        <begin position="448"/>
        <end position="469"/>
    </location>
</feature>
<keyword evidence="10" id="KW-1185">Reference proteome</keyword>
<dbReference type="OMA" id="NIFFFVT"/>
<name>A0A8R2A301_ACYPI</name>
<protein>
    <recommendedName>
        <fullName evidence="8">G-protein coupled receptors family 2 profile 2 domain-containing protein</fullName>
    </recommendedName>
</protein>
<dbReference type="GO" id="GO:0007166">
    <property type="term" value="P:cell surface receptor signaling pathway"/>
    <property type="evidence" value="ECO:0007669"/>
    <property type="project" value="InterPro"/>
</dbReference>
<feature type="transmembrane region" description="Helical" evidence="6">
    <location>
        <begin position="285"/>
        <end position="306"/>
    </location>
</feature>
<dbReference type="CTD" id="41438"/>
<evidence type="ECO:0000256" key="2">
    <source>
        <dbReference type="ARBA" id="ARBA00022692"/>
    </source>
</evidence>
<reference evidence="10" key="1">
    <citation type="submission" date="2010-06" db="EMBL/GenBank/DDBJ databases">
        <authorList>
            <person name="Jiang H."/>
            <person name="Abraham K."/>
            <person name="Ali S."/>
            <person name="Alsbrooks S.L."/>
            <person name="Anim B.N."/>
            <person name="Anosike U.S."/>
            <person name="Attaway T."/>
            <person name="Bandaranaike D.P."/>
            <person name="Battles P.K."/>
            <person name="Bell S.N."/>
            <person name="Bell A.V."/>
            <person name="Beltran B."/>
            <person name="Bickham C."/>
            <person name="Bustamante Y."/>
            <person name="Caleb T."/>
            <person name="Canada A."/>
            <person name="Cardenas V."/>
            <person name="Carter K."/>
            <person name="Chacko J."/>
            <person name="Chandrabose M.N."/>
            <person name="Chavez D."/>
            <person name="Chavez A."/>
            <person name="Chen L."/>
            <person name="Chu H.-S."/>
            <person name="Claassen K.J."/>
            <person name="Cockrell R."/>
            <person name="Collins M."/>
            <person name="Cooper J.A."/>
            <person name="Cree A."/>
            <person name="Curry S.M."/>
            <person name="Da Y."/>
            <person name="Dao M.D."/>
            <person name="Das B."/>
            <person name="Davila M.-L."/>
            <person name="Davy-Carroll L."/>
            <person name="Denson S."/>
            <person name="Dinh H."/>
            <person name="Ebong V.E."/>
            <person name="Edwards J.R."/>
            <person name="Egan A."/>
            <person name="El-Daye J."/>
            <person name="Escobedo L."/>
            <person name="Fernandez S."/>
            <person name="Fernando P.R."/>
            <person name="Flagg N."/>
            <person name="Forbes L.D."/>
            <person name="Fowler R.G."/>
            <person name="Fu Q."/>
            <person name="Gabisi R.A."/>
            <person name="Ganer J."/>
            <person name="Garbino Pronczuk A."/>
            <person name="Garcia R.M."/>
            <person name="Garner T."/>
            <person name="Garrett T.E."/>
            <person name="Gonzalez D.A."/>
            <person name="Hamid H."/>
            <person name="Hawkins E.S."/>
            <person name="Hirani K."/>
            <person name="Hogues M.E."/>
            <person name="Hollins B."/>
            <person name="Hsiao C.-H."/>
            <person name="Jabil R."/>
            <person name="James M.L."/>
            <person name="Jhangiani S.N."/>
            <person name="Johnson B."/>
            <person name="Johnson Q."/>
            <person name="Joshi V."/>
            <person name="Kalu J.B."/>
            <person name="Kam C."/>
            <person name="Kashfia A."/>
            <person name="Keebler J."/>
            <person name="Kisamo H."/>
            <person name="Kovar C.L."/>
            <person name="Lago L.A."/>
            <person name="Lai C.-Y."/>
            <person name="Laidlaw J."/>
            <person name="Lara F."/>
            <person name="Le T.-K."/>
            <person name="Lee S.L."/>
            <person name="Legall F.H."/>
            <person name="Lemon S.J."/>
            <person name="Lewis L.R."/>
            <person name="Li B."/>
            <person name="Liu Y."/>
            <person name="Liu Y.-S."/>
            <person name="Lopez J."/>
            <person name="Lozado R.J."/>
            <person name="Lu J."/>
            <person name="Madu R.C."/>
            <person name="Maheshwari M."/>
            <person name="Maheshwari R."/>
            <person name="Malloy K."/>
            <person name="Martinez E."/>
            <person name="Mathew T."/>
            <person name="Mercado I.C."/>
            <person name="Mercado C."/>
            <person name="Meyer B."/>
            <person name="Montgomery K."/>
            <person name="Morgan M.B."/>
            <person name="Munidasa M."/>
            <person name="Nazareth L.V."/>
            <person name="Nelson J."/>
            <person name="Ng B.M."/>
            <person name="Nguyen N.B."/>
            <person name="Nguyen P.Q."/>
            <person name="Nguyen T."/>
            <person name="Obregon M."/>
            <person name="Okwuonu G.O."/>
            <person name="Onwere C.G."/>
            <person name="Orozco G."/>
            <person name="Parra A."/>
            <person name="Patel S."/>
            <person name="Patil S."/>
            <person name="Perez A."/>
            <person name="Perez Y."/>
            <person name="Pham C."/>
            <person name="Primus E.L."/>
            <person name="Pu L.-L."/>
            <person name="Puazo M."/>
            <person name="Qin X."/>
            <person name="Quiroz J.B."/>
            <person name="Reese J."/>
            <person name="Richards S."/>
            <person name="Rives C.M."/>
            <person name="Robberts R."/>
            <person name="Ruiz S.J."/>
            <person name="Ruiz M.J."/>
            <person name="Santibanez J."/>
            <person name="Schneider B.W."/>
            <person name="Sisson I."/>
            <person name="Smith M."/>
            <person name="Sodergren E."/>
            <person name="Song X.-Z."/>
            <person name="Song B.B."/>
            <person name="Summersgill H."/>
            <person name="Thelus R."/>
            <person name="Thornton R.D."/>
            <person name="Trejos Z.Y."/>
            <person name="Usmani K."/>
            <person name="Vattathil S."/>
            <person name="Villasana D."/>
            <person name="Walker D.L."/>
            <person name="Wang S."/>
            <person name="Wang K."/>
            <person name="White C.S."/>
            <person name="Williams A.C."/>
            <person name="Williamson J."/>
            <person name="Wilson K."/>
            <person name="Woghiren I.O."/>
            <person name="Woodworth J.R."/>
            <person name="Worley K.C."/>
            <person name="Wright R.A."/>
            <person name="Wu W."/>
            <person name="Young L."/>
            <person name="Zhang L."/>
            <person name="Zhang J."/>
            <person name="Zhu Y."/>
            <person name="Muzny D.M."/>
            <person name="Weinstock G."/>
            <person name="Gibbs R.A."/>
        </authorList>
    </citation>
    <scope>NUCLEOTIDE SEQUENCE [LARGE SCALE GENOMIC DNA]</scope>
    <source>
        <strain evidence="10">LSR1</strain>
    </source>
</reference>
<dbReference type="EnsemblMetazoa" id="XM_001947265.4">
    <property type="protein sequence ID" value="XP_001947300.1"/>
    <property type="gene ID" value="LOC100162279"/>
</dbReference>
<keyword evidence="4 6" id="KW-0472">Membrane</keyword>
<reference evidence="9" key="2">
    <citation type="submission" date="2022-06" db="UniProtKB">
        <authorList>
            <consortium name="EnsemblMetazoa"/>
        </authorList>
    </citation>
    <scope>IDENTIFICATION</scope>
</reference>
<feature type="transmembrane region" description="Helical" evidence="6">
    <location>
        <begin position="327"/>
        <end position="349"/>
    </location>
</feature>
<evidence type="ECO:0000259" key="8">
    <source>
        <dbReference type="PROSITE" id="PS50261"/>
    </source>
</evidence>
<evidence type="ECO:0000256" key="7">
    <source>
        <dbReference type="SAM" id="SignalP"/>
    </source>
</evidence>
<comment type="subcellular location">
    <subcellularLocation>
        <location evidence="1">Membrane</location>
        <topology evidence="1">Multi-pass membrane protein</topology>
    </subcellularLocation>
</comment>
<dbReference type="Proteomes" id="UP000007819">
    <property type="component" value="Chromosome X"/>
</dbReference>
<dbReference type="AlphaFoldDB" id="A0A8R2A301"/>
<feature type="transmembrane region" description="Helical" evidence="6">
    <location>
        <begin position="224"/>
        <end position="241"/>
    </location>
</feature>
<keyword evidence="7" id="KW-0732">Signal</keyword>
<evidence type="ECO:0000256" key="5">
    <source>
        <dbReference type="SAM" id="MobiDB-lite"/>
    </source>
</evidence>
<dbReference type="InterPro" id="IPR052808">
    <property type="entry name" value="GPCR_Mth-like"/>
</dbReference>
<feature type="domain" description="G-protein coupled receptors family 2 profile 2" evidence="8">
    <location>
        <begin position="216"/>
        <end position="471"/>
    </location>
</feature>
<feature type="transmembrane region" description="Helical" evidence="6">
    <location>
        <begin position="248"/>
        <end position="265"/>
    </location>
</feature>
<keyword evidence="3 6" id="KW-1133">Transmembrane helix</keyword>
<evidence type="ECO:0000256" key="3">
    <source>
        <dbReference type="ARBA" id="ARBA00022989"/>
    </source>
</evidence>
<evidence type="ECO:0000256" key="1">
    <source>
        <dbReference type="ARBA" id="ARBA00004141"/>
    </source>
</evidence>
<dbReference type="KEGG" id="api:100162279"/>
<dbReference type="GO" id="GO:0016020">
    <property type="term" value="C:membrane"/>
    <property type="evidence" value="ECO:0007669"/>
    <property type="project" value="UniProtKB-SubCell"/>
</dbReference>
<dbReference type="PANTHER" id="PTHR46953">
    <property type="entry name" value="G-PROTEIN COUPLED RECEPTOR MTH-LIKE 1-RELATED"/>
    <property type="match status" value="1"/>
</dbReference>
<evidence type="ECO:0000256" key="4">
    <source>
        <dbReference type="ARBA" id="ARBA00023136"/>
    </source>
</evidence>
<feature type="signal peptide" evidence="7">
    <location>
        <begin position="1"/>
        <end position="32"/>
    </location>
</feature>
<dbReference type="RefSeq" id="XP_001947300.1">
    <property type="nucleotide sequence ID" value="XM_001947265.4"/>
</dbReference>
<feature type="region of interest" description="Disordered" evidence="5">
    <location>
        <begin position="76"/>
        <end position="95"/>
    </location>
</feature>
<feature type="chain" id="PRO_5035809420" description="G-protein coupled receptors family 2 profile 2 domain-containing protein" evidence="7">
    <location>
        <begin position="33"/>
        <end position="517"/>
    </location>
</feature>
<sequence>MRISSRSLNGGRGRVLLRLAFALLLQLHACAAGLQQNAAPTTTATEDVAATTAVVHKCCGRDEIVVVNRCRSANETGSTPWTPEFNASHEDEPAAGQNTIPASSVPYKLATGFPNCKTRQQWLVYHYRGSGDRLVLYPNGKLRHYVLKHQHGSSEEQQQQNRDFIVDHERSFDYEQGFYCLDKVIDIDRPDMNAQVAVICTPQIPSPWTDADFVMRRIVNPACHAIAMVCLLLVAVVHFVLPQLRDLIGNMVTTLAGCMIVARIANIVRIFVEYNGPVSYLTADSFLYTSTLGSFFWLNAMGYYIWRTFKSRNVFLRITDGRKYCYYSLYVWGCTLTMGGMALFAHLILDSRDSNANRSHSSHPSTTTSIEGAIGWLGISVIFVPVICTILVNLFFYISTKTVIKRMSTYGQIHHKMKYSFDMFSKLFAIMVIDLTLFILSWTQHDSLFYVHVVFNPIQAALVLYVTVIRPKRVKFLLRKACCYERCILPCCRPKETDVQAGAEWGEEMMAFNTADY</sequence>
<feature type="transmembrane region" description="Helical" evidence="6">
    <location>
        <begin position="419"/>
        <end position="442"/>
    </location>
</feature>
<proteinExistence type="predicted"/>
<dbReference type="OrthoDB" id="6339480at2759"/>
<dbReference type="PANTHER" id="PTHR46953:SF2">
    <property type="entry name" value="G-PROTEIN COUPLED RECEPTOR MTH-LIKE 5-RELATED"/>
    <property type="match status" value="1"/>
</dbReference>
<dbReference type="GeneID" id="100162279"/>
<organism evidence="9 10">
    <name type="scientific">Acyrthosiphon pisum</name>
    <name type="common">Pea aphid</name>
    <dbReference type="NCBI Taxonomy" id="7029"/>
    <lineage>
        <taxon>Eukaryota</taxon>
        <taxon>Metazoa</taxon>
        <taxon>Ecdysozoa</taxon>
        <taxon>Arthropoda</taxon>
        <taxon>Hexapoda</taxon>
        <taxon>Insecta</taxon>
        <taxon>Pterygota</taxon>
        <taxon>Neoptera</taxon>
        <taxon>Paraneoptera</taxon>
        <taxon>Hemiptera</taxon>
        <taxon>Sternorrhyncha</taxon>
        <taxon>Aphidomorpha</taxon>
        <taxon>Aphidoidea</taxon>
        <taxon>Aphididae</taxon>
        <taxon>Macrosiphini</taxon>
        <taxon>Acyrthosiphon</taxon>
    </lineage>
</organism>
<evidence type="ECO:0000256" key="6">
    <source>
        <dbReference type="SAM" id="Phobius"/>
    </source>
</evidence>
<accession>A0A8R2A301</accession>
<dbReference type="PROSITE" id="PS50261">
    <property type="entry name" value="G_PROTEIN_RECEP_F2_4"/>
    <property type="match status" value="1"/>
</dbReference>
<dbReference type="CDD" id="cd15039">
    <property type="entry name" value="7tmB3_Methuselah-like"/>
    <property type="match status" value="1"/>
</dbReference>